<dbReference type="SUPFAM" id="SSF88946">
    <property type="entry name" value="Sigma2 domain of RNA polymerase sigma factors"/>
    <property type="match status" value="1"/>
</dbReference>
<evidence type="ECO:0000256" key="2">
    <source>
        <dbReference type="ARBA" id="ARBA00023015"/>
    </source>
</evidence>
<dbReference type="Proteomes" id="UP000030008">
    <property type="component" value="Unassembled WGS sequence"/>
</dbReference>
<evidence type="ECO:0000259" key="6">
    <source>
        <dbReference type="Pfam" id="PF08281"/>
    </source>
</evidence>
<dbReference type="Pfam" id="PF04542">
    <property type="entry name" value="Sigma70_r2"/>
    <property type="match status" value="1"/>
</dbReference>
<dbReference type="Gene3D" id="1.10.1740.10">
    <property type="match status" value="1"/>
</dbReference>
<dbReference type="PANTHER" id="PTHR43133">
    <property type="entry name" value="RNA POLYMERASE ECF-TYPE SIGMA FACTO"/>
    <property type="match status" value="1"/>
</dbReference>
<dbReference type="InterPro" id="IPR013249">
    <property type="entry name" value="RNA_pol_sigma70_r4_t2"/>
</dbReference>
<dbReference type="CDD" id="cd06171">
    <property type="entry name" value="Sigma70_r4"/>
    <property type="match status" value="1"/>
</dbReference>
<dbReference type="NCBIfam" id="TIGR02937">
    <property type="entry name" value="sigma70-ECF"/>
    <property type="match status" value="1"/>
</dbReference>
<keyword evidence="2" id="KW-0805">Transcription regulation</keyword>
<proteinExistence type="inferred from homology"/>
<dbReference type="GeneID" id="61927901"/>
<dbReference type="GO" id="GO:0016987">
    <property type="term" value="F:sigma factor activity"/>
    <property type="evidence" value="ECO:0007669"/>
    <property type="project" value="UniProtKB-KW"/>
</dbReference>
<reference evidence="8" key="2">
    <citation type="journal article" date="2019" name="Nat. Med.">
        <title>A library of human gut bacterial isolates paired with longitudinal multiomics data enables mechanistic microbiome research.</title>
        <authorList>
            <person name="Poyet M."/>
            <person name="Groussin M."/>
            <person name="Gibbons S.M."/>
            <person name="Avila-Pacheco J."/>
            <person name="Jiang X."/>
            <person name="Kearney S.M."/>
            <person name="Perrotta A.R."/>
            <person name="Berdy B."/>
            <person name="Zhao S."/>
            <person name="Lieberman T.D."/>
            <person name="Swanson P.K."/>
            <person name="Smith M."/>
            <person name="Roesemann S."/>
            <person name="Alexander J.E."/>
            <person name="Rich S.A."/>
            <person name="Livny J."/>
            <person name="Vlamakis H."/>
            <person name="Clish C."/>
            <person name="Bullock K."/>
            <person name="Deik A."/>
            <person name="Scott J."/>
            <person name="Pierce K.A."/>
            <person name="Xavier R.J."/>
            <person name="Alm E.J."/>
        </authorList>
    </citation>
    <scope>NUCLEOTIDE SEQUENCE</scope>
    <source>
        <strain evidence="8">BIOML-A12</strain>
    </source>
</reference>
<dbReference type="InterPro" id="IPR013324">
    <property type="entry name" value="RNA_pol_sigma_r3/r4-like"/>
</dbReference>
<reference evidence="7 10" key="1">
    <citation type="submission" date="2014-08" db="EMBL/GenBank/DDBJ databases">
        <title>Clostridium innocuum, an unnegligible vancomycin-resistant pathogen causing extra-intestinal infections.</title>
        <authorList>
            <person name="Feng Y."/>
            <person name="Chiu C.-H."/>
        </authorList>
    </citation>
    <scope>NUCLEOTIDE SEQUENCE [LARGE SCALE GENOMIC DNA]</scope>
    <source>
        <strain evidence="7 10">AN88</strain>
    </source>
</reference>
<dbReference type="SUPFAM" id="SSF88659">
    <property type="entry name" value="Sigma3 and sigma4 domains of RNA polymerase sigma factors"/>
    <property type="match status" value="1"/>
</dbReference>
<dbReference type="GO" id="GO:0003677">
    <property type="term" value="F:DNA binding"/>
    <property type="evidence" value="ECO:0007669"/>
    <property type="project" value="InterPro"/>
</dbReference>
<evidence type="ECO:0000313" key="8">
    <source>
        <dbReference type="EMBL" id="MZH55612.1"/>
    </source>
</evidence>
<sequence length="160" mass="19125">MKSEEEIQNAIELYADMVQKICVLHMKQRADAEDVFQTVFLKYAQSEPFRDREHEKAWLLKVTMNACRERFRGWFHKHADLQTEVEACADLSEASYFLLDTLNQLPPHYRDVLYLFYYEGYKVREISEIKGKNENTIHTWLKRGREALREKLGGELDDFR</sequence>
<evidence type="ECO:0000313" key="9">
    <source>
        <dbReference type="EMBL" id="QJA04578.1"/>
    </source>
</evidence>
<feature type="domain" description="RNA polymerase sigma-70 region 2" evidence="5">
    <location>
        <begin position="11"/>
        <end position="72"/>
    </location>
</feature>
<evidence type="ECO:0000313" key="11">
    <source>
        <dbReference type="Proteomes" id="UP000503330"/>
    </source>
</evidence>
<dbReference type="InterPro" id="IPR039425">
    <property type="entry name" value="RNA_pol_sigma-70-like"/>
</dbReference>
<evidence type="ECO:0000313" key="7">
    <source>
        <dbReference type="EMBL" id="KGJ54738.1"/>
    </source>
</evidence>
<organism evidence="7 10">
    <name type="scientific">Clostridium innocuum</name>
    <dbReference type="NCBI Taxonomy" id="1522"/>
    <lineage>
        <taxon>Bacteria</taxon>
        <taxon>Bacillati</taxon>
        <taxon>Bacillota</taxon>
        <taxon>Clostridia</taxon>
        <taxon>Eubacteriales</taxon>
        <taxon>Clostridiaceae</taxon>
        <taxon>Clostridium</taxon>
    </lineage>
</organism>
<evidence type="ECO:0000259" key="5">
    <source>
        <dbReference type="Pfam" id="PF04542"/>
    </source>
</evidence>
<dbReference type="GO" id="GO:0006352">
    <property type="term" value="P:DNA-templated transcription initiation"/>
    <property type="evidence" value="ECO:0007669"/>
    <property type="project" value="InterPro"/>
</dbReference>
<keyword evidence="3" id="KW-0731">Sigma factor</keyword>
<gene>
    <name evidence="7" type="ORF">CIAN88_01985</name>
    <name evidence="9" type="ORF">G4D54_20150</name>
    <name evidence="8" type="ORF">GT664_07530</name>
</gene>
<dbReference type="PANTHER" id="PTHR43133:SF60">
    <property type="entry name" value="RNA POLYMERASE SIGMA FACTOR SIGV"/>
    <property type="match status" value="1"/>
</dbReference>
<evidence type="ECO:0000256" key="4">
    <source>
        <dbReference type="ARBA" id="ARBA00023163"/>
    </source>
</evidence>
<dbReference type="InterPro" id="IPR014284">
    <property type="entry name" value="RNA_pol_sigma-70_dom"/>
</dbReference>
<dbReference type="Proteomes" id="UP000604383">
    <property type="component" value="Unassembled WGS sequence"/>
</dbReference>
<dbReference type="InterPro" id="IPR007627">
    <property type="entry name" value="RNA_pol_sigma70_r2"/>
</dbReference>
<dbReference type="EMBL" id="CP048838">
    <property type="protein sequence ID" value="QJA04578.1"/>
    <property type="molecule type" value="Genomic_DNA"/>
</dbReference>
<evidence type="ECO:0000313" key="10">
    <source>
        <dbReference type="Proteomes" id="UP000030008"/>
    </source>
</evidence>
<dbReference type="Proteomes" id="UP000503330">
    <property type="component" value="Chromosome"/>
</dbReference>
<dbReference type="Pfam" id="PF08281">
    <property type="entry name" value="Sigma70_r4_2"/>
    <property type="match status" value="1"/>
</dbReference>
<feature type="domain" description="RNA polymerase sigma factor 70 region 4 type 2" evidence="6">
    <location>
        <begin position="98"/>
        <end position="148"/>
    </location>
</feature>
<reference evidence="9 11" key="3">
    <citation type="submission" date="2020-02" db="EMBL/GenBank/DDBJ databases">
        <authorList>
            <person name="Kociolek L.K."/>
            <person name="Ozer E.A."/>
        </authorList>
    </citation>
    <scope>NUCLEOTIDE SEQUENCE [LARGE SCALE GENOMIC DNA]</scope>
    <source>
        <strain evidence="9 11">ATCC 14501</strain>
    </source>
</reference>
<evidence type="ECO:0000256" key="3">
    <source>
        <dbReference type="ARBA" id="ARBA00023082"/>
    </source>
</evidence>
<name>A0A099ICP0_CLOIN</name>
<dbReference type="Gene3D" id="1.10.10.10">
    <property type="entry name" value="Winged helix-like DNA-binding domain superfamily/Winged helix DNA-binding domain"/>
    <property type="match status" value="1"/>
</dbReference>
<dbReference type="InterPro" id="IPR013325">
    <property type="entry name" value="RNA_pol_sigma_r2"/>
</dbReference>
<comment type="similarity">
    <text evidence="1">Belongs to the sigma-70 factor family. ECF subfamily.</text>
</comment>
<dbReference type="AlphaFoldDB" id="A0A099ICP0"/>
<dbReference type="RefSeq" id="WP_002606019.1">
    <property type="nucleotide sequence ID" value="NZ_AP025565.1"/>
</dbReference>
<evidence type="ECO:0000256" key="1">
    <source>
        <dbReference type="ARBA" id="ARBA00010641"/>
    </source>
</evidence>
<accession>A0A099ICP0</accession>
<dbReference type="EMBL" id="WWTN01000009">
    <property type="protein sequence ID" value="MZH55612.1"/>
    <property type="molecule type" value="Genomic_DNA"/>
</dbReference>
<protein>
    <submittedName>
        <fullName evidence="8 9">RNA polymerase sigma factor</fullName>
    </submittedName>
    <submittedName>
        <fullName evidence="7">RNA polymerase subunit sigma-24</fullName>
    </submittedName>
</protein>
<dbReference type="EMBL" id="JQIF01000009">
    <property type="protein sequence ID" value="KGJ54738.1"/>
    <property type="molecule type" value="Genomic_DNA"/>
</dbReference>
<dbReference type="InterPro" id="IPR036388">
    <property type="entry name" value="WH-like_DNA-bd_sf"/>
</dbReference>
<keyword evidence="4" id="KW-0804">Transcription</keyword>